<dbReference type="EMBL" id="AP026819">
    <property type="protein sequence ID" value="BDR82480.1"/>
    <property type="molecule type" value="Genomic_DNA"/>
</dbReference>
<proteinExistence type="predicted"/>
<keyword evidence="1" id="KW-0614">Plasmid</keyword>
<geneLocation type="plasmid" evidence="1 2">
    <name>pKHSU-234311-028-1</name>
</geneLocation>
<evidence type="ECO:0000313" key="2">
    <source>
        <dbReference type="Proteomes" id="UP001321763"/>
    </source>
</evidence>
<sequence>MSRGRKKEKGAKREVISIRITEEQKEVINKNHWIKKEIDKSVRDYLDAFIQ</sequence>
<protein>
    <recommendedName>
        <fullName evidence="3">CopG family transcriptional regulator</fullName>
    </recommendedName>
</protein>
<dbReference type="Proteomes" id="UP001321763">
    <property type="component" value="Plasmid pKHSU-234311-028-1"/>
</dbReference>
<evidence type="ECO:0000313" key="1">
    <source>
        <dbReference type="EMBL" id="BDR82480.1"/>
    </source>
</evidence>
<dbReference type="RefSeq" id="WP_164968000.1">
    <property type="nucleotide sequence ID" value="NZ_AP026807.1"/>
</dbReference>
<evidence type="ECO:0008006" key="3">
    <source>
        <dbReference type="Google" id="ProtNLM"/>
    </source>
</evidence>
<gene>
    <name evidence="1" type="ORF">K234311028_p10390</name>
</gene>
<name>A0ABC8EGC0_CLOTA</name>
<dbReference type="AlphaFoldDB" id="A0ABC8EGC0"/>
<accession>A0ABC8EGC0</accession>
<reference evidence="1 2" key="1">
    <citation type="submission" date="2022-09" db="EMBL/GenBank/DDBJ databases">
        <title>complete genome sequences of Clostridium tetani str. KHSU-234311-028 isolated from soil.</title>
        <authorList>
            <person name="Sekizuka T."/>
            <person name="Shitada C."/>
            <person name="Takahashi M."/>
            <person name="Kuroda M."/>
        </authorList>
    </citation>
    <scope>NUCLEOTIDE SEQUENCE [LARGE SCALE GENOMIC DNA]</scope>
    <source>
        <strain evidence="1 2">KHSU-234311-028</strain>
        <plasmid evidence="1 2">pKHSU-234311-028-1</plasmid>
    </source>
</reference>
<organism evidence="1 2">
    <name type="scientific">Clostridium tetani</name>
    <dbReference type="NCBI Taxonomy" id="1513"/>
    <lineage>
        <taxon>Bacteria</taxon>
        <taxon>Bacillati</taxon>
        <taxon>Bacillota</taxon>
        <taxon>Clostridia</taxon>
        <taxon>Eubacteriales</taxon>
        <taxon>Clostridiaceae</taxon>
        <taxon>Clostridium</taxon>
    </lineage>
</organism>